<sequence>MISHPSSSASRVKTLSRTRRLALQYTSPSSLLALHVILPASSKRACLMVSVYASPSRRITNRRLDSYDVK</sequence>
<reference evidence="1" key="1">
    <citation type="journal article" date="2019" name="bioRxiv">
        <title>The Genome of the Zebra Mussel, Dreissena polymorpha: A Resource for Invasive Species Research.</title>
        <authorList>
            <person name="McCartney M.A."/>
            <person name="Auch B."/>
            <person name="Kono T."/>
            <person name="Mallez S."/>
            <person name="Zhang Y."/>
            <person name="Obille A."/>
            <person name="Becker A."/>
            <person name="Abrahante J.E."/>
            <person name="Garbe J."/>
            <person name="Badalamenti J.P."/>
            <person name="Herman A."/>
            <person name="Mangelson H."/>
            <person name="Liachko I."/>
            <person name="Sullivan S."/>
            <person name="Sone E.D."/>
            <person name="Koren S."/>
            <person name="Silverstein K.A.T."/>
            <person name="Beckman K.B."/>
            <person name="Gohl D.M."/>
        </authorList>
    </citation>
    <scope>NUCLEOTIDE SEQUENCE</scope>
    <source>
        <strain evidence="1">Duluth1</strain>
        <tissue evidence="1">Whole animal</tissue>
    </source>
</reference>
<name>A0A9D4DPQ2_DREPO</name>
<reference evidence="1" key="2">
    <citation type="submission" date="2020-11" db="EMBL/GenBank/DDBJ databases">
        <authorList>
            <person name="McCartney M.A."/>
            <person name="Auch B."/>
            <person name="Kono T."/>
            <person name="Mallez S."/>
            <person name="Becker A."/>
            <person name="Gohl D.M."/>
            <person name="Silverstein K.A.T."/>
            <person name="Koren S."/>
            <person name="Bechman K.B."/>
            <person name="Herman A."/>
            <person name="Abrahante J.E."/>
            <person name="Garbe J."/>
        </authorList>
    </citation>
    <scope>NUCLEOTIDE SEQUENCE</scope>
    <source>
        <strain evidence="1">Duluth1</strain>
        <tissue evidence="1">Whole animal</tissue>
    </source>
</reference>
<accession>A0A9D4DPQ2</accession>
<dbReference type="EMBL" id="JAIWYP010000010">
    <property type="protein sequence ID" value="KAH3753156.1"/>
    <property type="molecule type" value="Genomic_DNA"/>
</dbReference>
<dbReference type="AlphaFoldDB" id="A0A9D4DPQ2"/>
<gene>
    <name evidence="1" type="ORF">DPMN_187787</name>
</gene>
<proteinExistence type="predicted"/>
<keyword evidence="2" id="KW-1185">Reference proteome</keyword>
<organism evidence="1 2">
    <name type="scientific">Dreissena polymorpha</name>
    <name type="common">Zebra mussel</name>
    <name type="synonym">Mytilus polymorpha</name>
    <dbReference type="NCBI Taxonomy" id="45954"/>
    <lineage>
        <taxon>Eukaryota</taxon>
        <taxon>Metazoa</taxon>
        <taxon>Spiralia</taxon>
        <taxon>Lophotrochozoa</taxon>
        <taxon>Mollusca</taxon>
        <taxon>Bivalvia</taxon>
        <taxon>Autobranchia</taxon>
        <taxon>Heteroconchia</taxon>
        <taxon>Euheterodonta</taxon>
        <taxon>Imparidentia</taxon>
        <taxon>Neoheterodontei</taxon>
        <taxon>Myida</taxon>
        <taxon>Dreissenoidea</taxon>
        <taxon>Dreissenidae</taxon>
        <taxon>Dreissena</taxon>
    </lineage>
</organism>
<dbReference type="Proteomes" id="UP000828390">
    <property type="component" value="Unassembled WGS sequence"/>
</dbReference>
<comment type="caution">
    <text evidence="1">The sequence shown here is derived from an EMBL/GenBank/DDBJ whole genome shotgun (WGS) entry which is preliminary data.</text>
</comment>
<evidence type="ECO:0000313" key="1">
    <source>
        <dbReference type="EMBL" id="KAH3753156.1"/>
    </source>
</evidence>
<protein>
    <submittedName>
        <fullName evidence="1">Uncharacterized protein</fullName>
    </submittedName>
</protein>
<evidence type="ECO:0000313" key="2">
    <source>
        <dbReference type="Proteomes" id="UP000828390"/>
    </source>
</evidence>